<keyword evidence="1" id="KW-1133">Transmembrane helix</keyword>
<protein>
    <submittedName>
        <fullName evidence="2">Uncharacterized protein</fullName>
    </submittedName>
</protein>
<keyword evidence="1" id="KW-0472">Membrane</keyword>
<keyword evidence="1" id="KW-0812">Transmembrane</keyword>
<evidence type="ECO:0000313" key="3">
    <source>
        <dbReference type="Proteomes" id="UP000662770"/>
    </source>
</evidence>
<feature type="transmembrane region" description="Helical" evidence="1">
    <location>
        <begin position="88"/>
        <end position="111"/>
    </location>
</feature>
<reference evidence="2 3" key="1">
    <citation type="submission" date="2021-03" db="EMBL/GenBank/DDBJ databases">
        <title>Novel species identification of genus Shewanella.</title>
        <authorList>
            <person name="Liu G."/>
            <person name="Zhang Q."/>
        </authorList>
    </citation>
    <scope>NUCLEOTIDE SEQUENCE [LARGE SCALE GENOMIC DNA]</scope>
    <source>
        <strain evidence="2 3">FJAT-51800</strain>
    </source>
</reference>
<feature type="transmembrane region" description="Helical" evidence="1">
    <location>
        <begin position="54"/>
        <end position="76"/>
    </location>
</feature>
<keyword evidence="3" id="KW-1185">Reference proteome</keyword>
<organism evidence="2 3">
    <name type="scientific">Shewanella avicenniae</name>
    <dbReference type="NCBI Taxonomy" id="2814294"/>
    <lineage>
        <taxon>Bacteria</taxon>
        <taxon>Pseudomonadati</taxon>
        <taxon>Pseudomonadota</taxon>
        <taxon>Gammaproteobacteria</taxon>
        <taxon>Alteromonadales</taxon>
        <taxon>Shewanellaceae</taxon>
        <taxon>Shewanella</taxon>
    </lineage>
</organism>
<name>A0ABX7QLL2_9GAMM</name>
<dbReference type="EMBL" id="CP071503">
    <property type="protein sequence ID" value="QSX32149.1"/>
    <property type="molecule type" value="Genomic_DNA"/>
</dbReference>
<accession>A0ABX7QLL2</accession>
<gene>
    <name evidence="2" type="ORF">JYB87_10165</name>
</gene>
<evidence type="ECO:0000256" key="1">
    <source>
        <dbReference type="SAM" id="Phobius"/>
    </source>
</evidence>
<evidence type="ECO:0000313" key="2">
    <source>
        <dbReference type="EMBL" id="QSX32149.1"/>
    </source>
</evidence>
<sequence length="163" mass="19203">MFNIKHSNLVLYQSIFCSVLMAFLFEVLVIFSVVGFPKPFCLYQFWSPTHFSLISPFLLVLALNVIFFSFFIFINLMRLKEQSLVNILILLFGIVFYFILFRALFSLWMSIEVEKGNMSPRAFMLNTGYSLAELDSMWSPKFEHFEHASYCVLKYDKEYNATK</sequence>
<dbReference type="Proteomes" id="UP000662770">
    <property type="component" value="Chromosome"/>
</dbReference>
<dbReference type="RefSeq" id="WP_207353394.1">
    <property type="nucleotide sequence ID" value="NZ_CP071503.1"/>
</dbReference>
<feature type="transmembrane region" description="Helical" evidence="1">
    <location>
        <begin position="9"/>
        <end position="34"/>
    </location>
</feature>
<proteinExistence type="predicted"/>